<sequence length="297" mass="34202">MSGYQFIHVEAYSRIPSKNNKKQSAKGMIKELIRDSDACSHVPKIIKPILVHGAEPSDVLKSAENQADIAKDNLGRKFRKDGLILVSGVASYPVRTDEVSFENKDLQKWLKLTIEFLSKKYGDQLKSVVVHSDEPYWHCHFMLVPNLDENRRLDIGQVHDGIYARSVEGYKSSAKAKLRVYSEAMRAFQDAYYADVGIPCGLTRDGPKRRRLTRKEWKIEQEASKRLANNLNRSDSIKKKVKYIYSELDKKRINLNRYEKKLILILKKIGMSDQFIEKIAKKLNDSDDNKNNVENVI</sequence>
<comment type="caution">
    <text evidence="1">The sequence shown here is derived from an EMBL/GenBank/DDBJ whole genome shotgun (WGS) entry which is preliminary data.</text>
</comment>
<dbReference type="InterPro" id="IPR001668">
    <property type="entry name" value="Mob_Pre"/>
</dbReference>
<protein>
    <submittedName>
        <fullName evidence="1">Plasmid recombination protein</fullName>
    </submittedName>
</protein>
<dbReference type="Pfam" id="PF01076">
    <property type="entry name" value="Mob_Pre"/>
    <property type="match status" value="1"/>
</dbReference>
<dbReference type="EMBL" id="JAOVZB010000002">
    <property type="protein sequence ID" value="MCV2402271.1"/>
    <property type="molecule type" value="Genomic_DNA"/>
</dbReference>
<organism evidence="1 2">
    <name type="scientific">Marinomonas sargassi</name>
    <dbReference type="NCBI Taxonomy" id="2984494"/>
    <lineage>
        <taxon>Bacteria</taxon>
        <taxon>Pseudomonadati</taxon>
        <taxon>Pseudomonadota</taxon>
        <taxon>Gammaproteobacteria</taxon>
        <taxon>Oceanospirillales</taxon>
        <taxon>Oceanospirillaceae</taxon>
        <taxon>Marinomonas</taxon>
    </lineage>
</organism>
<gene>
    <name evidence="1" type="ORF">OFY17_05150</name>
</gene>
<dbReference type="Proteomes" id="UP001209713">
    <property type="component" value="Unassembled WGS sequence"/>
</dbReference>
<reference evidence="1 2" key="1">
    <citation type="submission" date="2022-10" db="EMBL/GenBank/DDBJ databases">
        <title>Marinomonas transparenta sp. nov. and Marinomonas sargassi sp. nov., isolated from marine alga (Sargassum natans (L.) Gaillon).</title>
        <authorList>
            <person name="Wang Y."/>
        </authorList>
    </citation>
    <scope>NUCLEOTIDE SEQUENCE [LARGE SCALE GENOMIC DNA]</scope>
    <source>
        <strain evidence="1 2">C2222</strain>
    </source>
</reference>
<proteinExistence type="predicted"/>
<dbReference type="Gene3D" id="3.30.930.30">
    <property type="match status" value="1"/>
</dbReference>
<keyword evidence="2" id="KW-1185">Reference proteome</keyword>
<evidence type="ECO:0000313" key="1">
    <source>
        <dbReference type="EMBL" id="MCV2402271.1"/>
    </source>
</evidence>
<name>A0ABT2YQZ5_9GAMM</name>
<dbReference type="CDD" id="cd17242">
    <property type="entry name" value="MobM_relaxase"/>
    <property type="match status" value="1"/>
</dbReference>
<accession>A0ABT2YQZ5</accession>
<dbReference type="RefSeq" id="WP_263529651.1">
    <property type="nucleotide sequence ID" value="NZ_JAOVZB010000002.1"/>
</dbReference>
<evidence type="ECO:0000313" key="2">
    <source>
        <dbReference type="Proteomes" id="UP001209713"/>
    </source>
</evidence>